<protein>
    <submittedName>
        <fullName evidence="2">Alpha/beta hydrolase</fullName>
    </submittedName>
</protein>
<feature type="domain" description="AB hydrolase-1" evidence="1">
    <location>
        <begin position="31"/>
        <end position="277"/>
    </location>
</feature>
<dbReference type="InterPro" id="IPR000073">
    <property type="entry name" value="AB_hydrolase_1"/>
</dbReference>
<dbReference type="KEGG" id="cqn:G7Y29_07685"/>
<dbReference type="SUPFAM" id="SSF53474">
    <property type="entry name" value="alpha/beta-Hydrolases"/>
    <property type="match status" value="1"/>
</dbReference>
<dbReference type="Pfam" id="PF12697">
    <property type="entry name" value="Abhydrolase_6"/>
    <property type="match status" value="1"/>
</dbReference>
<dbReference type="PRINTS" id="PR00412">
    <property type="entry name" value="EPOXHYDRLASE"/>
</dbReference>
<dbReference type="GO" id="GO:0016787">
    <property type="term" value="F:hydrolase activity"/>
    <property type="evidence" value="ECO:0007669"/>
    <property type="project" value="UniProtKB-KW"/>
</dbReference>
<evidence type="ECO:0000259" key="1">
    <source>
        <dbReference type="Pfam" id="PF12697"/>
    </source>
</evidence>
<accession>A0A7T0KLS3</accession>
<proteinExistence type="predicted"/>
<keyword evidence="2" id="KW-0378">Hydrolase</keyword>
<dbReference type="InterPro" id="IPR050266">
    <property type="entry name" value="AB_hydrolase_sf"/>
</dbReference>
<evidence type="ECO:0000313" key="3">
    <source>
        <dbReference type="Proteomes" id="UP000594586"/>
    </source>
</evidence>
<dbReference type="PANTHER" id="PTHR43798:SF33">
    <property type="entry name" value="HYDROLASE, PUTATIVE (AFU_ORTHOLOGUE AFUA_2G14860)-RELATED"/>
    <property type="match status" value="1"/>
</dbReference>
<dbReference type="PANTHER" id="PTHR43798">
    <property type="entry name" value="MONOACYLGLYCEROL LIPASE"/>
    <property type="match status" value="1"/>
</dbReference>
<dbReference type="AlphaFoldDB" id="A0A7T0KLS3"/>
<name>A0A7T0KLS3_9CORY</name>
<gene>
    <name evidence="2" type="ORF">G7Y29_07685</name>
</gene>
<organism evidence="2 3">
    <name type="scientific">Corynebacterium qintianiae</name>
    <dbReference type="NCBI Taxonomy" id="2709392"/>
    <lineage>
        <taxon>Bacteria</taxon>
        <taxon>Bacillati</taxon>
        <taxon>Actinomycetota</taxon>
        <taxon>Actinomycetes</taxon>
        <taxon>Mycobacteriales</taxon>
        <taxon>Corynebacteriaceae</taxon>
        <taxon>Corynebacterium</taxon>
    </lineage>
</organism>
<dbReference type="Proteomes" id="UP000594586">
    <property type="component" value="Chromosome"/>
</dbReference>
<dbReference type="RefSeq" id="WP_165002725.1">
    <property type="nucleotide sequence ID" value="NZ_CP064955.1"/>
</dbReference>
<keyword evidence="3" id="KW-1185">Reference proteome</keyword>
<dbReference type="InterPro" id="IPR029058">
    <property type="entry name" value="AB_hydrolase_fold"/>
</dbReference>
<evidence type="ECO:0000313" key="2">
    <source>
        <dbReference type="EMBL" id="QPK82751.1"/>
    </source>
</evidence>
<dbReference type="GO" id="GO:0016020">
    <property type="term" value="C:membrane"/>
    <property type="evidence" value="ECO:0007669"/>
    <property type="project" value="TreeGrafter"/>
</dbReference>
<sequence>MLRYDRTGTVAHDGVDVRFYDRGPVDAPLTVLYVHGFNISSESFFMQVDALAELPVRQLLVDVRGHGRTTSVAPRLCTVDLAADDVFAVLSHLGARGPFIIVGHSLGGPVSLSLMRRHDLDVAGSVQISSAVEPFAMQGLPQILAGPVGRAIEAVLRYTPGFAEGMRRVITSAIAPLLAMGFYFRPVSYDLIRFHARMIRRTPLATYAGFFDDLLLHSELSASAVLAGIPGYILVGERDTVAPVSQSARLHEIWPRAHVQVLPESGHMPPLDAPGAVTTAILRLVHEHL</sequence>
<dbReference type="EMBL" id="CP064955">
    <property type="protein sequence ID" value="QPK82751.1"/>
    <property type="molecule type" value="Genomic_DNA"/>
</dbReference>
<dbReference type="Gene3D" id="3.40.50.1820">
    <property type="entry name" value="alpha/beta hydrolase"/>
    <property type="match status" value="1"/>
</dbReference>
<reference evidence="2 3" key="1">
    <citation type="submission" date="2020-11" db="EMBL/GenBank/DDBJ databases">
        <title>Corynebacterium sp. MC1420.</title>
        <authorList>
            <person name="Zhou J."/>
        </authorList>
    </citation>
    <scope>NUCLEOTIDE SEQUENCE [LARGE SCALE GENOMIC DNA]</scope>
    <source>
        <strain evidence="2 3">MC1420</strain>
    </source>
</reference>
<dbReference type="InterPro" id="IPR000639">
    <property type="entry name" value="Epox_hydrolase-like"/>
</dbReference>
<dbReference type="PRINTS" id="PR00111">
    <property type="entry name" value="ABHYDROLASE"/>
</dbReference>